<dbReference type="AlphaFoldDB" id="A0AAJ4MXA6"/>
<accession>A0AAJ4MXA6</accession>
<dbReference type="Proteomes" id="UP000662821">
    <property type="component" value="Chromosome"/>
</dbReference>
<gene>
    <name evidence="1" type="ORF">J3P46_11430</name>
</gene>
<proteinExistence type="predicted"/>
<sequence>MKAVAAVTVTVVAGLYFALPALSRAAERKARLTGELARQKRFLKDMYRLQDKTTGESADGAYQLRYLIDEYEKSITYLETFSTCSGTLAACDQQATAAARAP</sequence>
<name>A0AAJ4MXA6_9BURK</name>
<evidence type="ECO:0000313" key="2">
    <source>
        <dbReference type="Proteomes" id="UP000662821"/>
    </source>
</evidence>
<organism evidence="1 2">
    <name type="scientific">Janthinobacterium lividum</name>
    <dbReference type="NCBI Taxonomy" id="29581"/>
    <lineage>
        <taxon>Bacteria</taxon>
        <taxon>Pseudomonadati</taxon>
        <taxon>Pseudomonadota</taxon>
        <taxon>Betaproteobacteria</taxon>
        <taxon>Burkholderiales</taxon>
        <taxon>Oxalobacteraceae</taxon>
        <taxon>Janthinobacterium</taxon>
    </lineage>
</organism>
<protein>
    <submittedName>
        <fullName evidence="1">Uncharacterized protein</fullName>
    </submittedName>
</protein>
<dbReference type="EMBL" id="CP071520">
    <property type="protein sequence ID" value="QSX98441.1"/>
    <property type="molecule type" value="Genomic_DNA"/>
</dbReference>
<reference evidence="1 2" key="1">
    <citation type="submission" date="2021-03" db="EMBL/GenBank/DDBJ databases">
        <title>Draft genome sequence of Janthinobacterium sp. strain PLB02 isolated from infected primmorphs (Lubomirskia baicalensis).</title>
        <authorList>
            <person name="Chernogor L.I."/>
            <person name="Belikov S.I."/>
            <person name="Petrushin I.S."/>
        </authorList>
    </citation>
    <scope>NUCLEOTIDE SEQUENCE [LARGE SCALE GENOMIC DNA]</scope>
    <source>
        <strain evidence="1 2">PLB02</strain>
    </source>
</reference>
<dbReference type="RefSeq" id="WP_151094235.1">
    <property type="nucleotide sequence ID" value="NZ_CP071520.1"/>
</dbReference>
<evidence type="ECO:0000313" key="1">
    <source>
        <dbReference type="EMBL" id="QSX98441.1"/>
    </source>
</evidence>